<evidence type="ECO:0000256" key="1">
    <source>
        <dbReference type="ARBA" id="ARBA00022962"/>
    </source>
</evidence>
<keyword evidence="3" id="KW-0808">Transferase</keyword>
<sequence>MCRWAAYLGEPVFLEDIVTAPCHSLIAQSHCALEAKTATNGDGFGVAWYGDRAEPGLYRDVLPAWSDCNLKSLCRQIRSGLFLAHVRASTGGATSRDNCHPFVWGRWSFMHNGQIGGFEAIRRRLEESLSDELYAGLHGATDSELFFFLMLAEGLDRDPHAAASRAVSRVIAASQRAGIEPALKLTAAFADGERLFAVRYSTLGTAPTLYAGAFRNGPGRCLVSEPFDREGQDWQAVPPGSLVTMTHETMSVRAFEPAAAPMAMAG</sequence>
<dbReference type="OrthoDB" id="9804310at2"/>
<dbReference type="InterPro" id="IPR029055">
    <property type="entry name" value="Ntn_hydrolases_N"/>
</dbReference>
<evidence type="ECO:0000313" key="3">
    <source>
        <dbReference type="EMBL" id="TYR33080.1"/>
    </source>
</evidence>
<evidence type="ECO:0000313" key="4">
    <source>
        <dbReference type="Proteomes" id="UP000323258"/>
    </source>
</evidence>
<dbReference type="InterPro" id="IPR052373">
    <property type="entry name" value="Gamma-glu_amide_hydrolase"/>
</dbReference>
<accession>A0A5D4H2N4</accession>
<proteinExistence type="predicted"/>
<gene>
    <name evidence="3" type="ORF">FY036_08440</name>
</gene>
<dbReference type="AlphaFoldDB" id="A0A5D4H2N4"/>
<dbReference type="Proteomes" id="UP000323258">
    <property type="component" value="Unassembled WGS sequence"/>
</dbReference>
<organism evidence="3 4">
    <name type="scientific">Neoaquamicrobium microcysteis</name>
    <dbReference type="NCBI Taxonomy" id="2682781"/>
    <lineage>
        <taxon>Bacteria</taxon>
        <taxon>Pseudomonadati</taxon>
        <taxon>Pseudomonadota</taxon>
        <taxon>Alphaproteobacteria</taxon>
        <taxon>Hyphomicrobiales</taxon>
        <taxon>Phyllobacteriaceae</taxon>
        <taxon>Neoaquamicrobium</taxon>
    </lineage>
</organism>
<dbReference type="PROSITE" id="PS51278">
    <property type="entry name" value="GATASE_TYPE_2"/>
    <property type="match status" value="1"/>
</dbReference>
<dbReference type="PANTHER" id="PTHR43187">
    <property type="entry name" value="GLUTAMINE AMIDOTRANSFERASE DUG3-RELATED"/>
    <property type="match status" value="1"/>
</dbReference>
<comment type="caution">
    <text evidence="3">The sequence shown here is derived from an EMBL/GenBank/DDBJ whole genome shotgun (WGS) entry which is preliminary data.</text>
</comment>
<dbReference type="SUPFAM" id="SSF56235">
    <property type="entry name" value="N-terminal nucleophile aminohydrolases (Ntn hydrolases)"/>
    <property type="match status" value="1"/>
</dbReference>
<dbReference type="EMBL" id="VSZS01000060">
    <property type="protein sequence ID" value="TYR33080.1"/>
    <property type="molecule type" value="Genomic_DNA"/>
</dbReference>
<keyword evidence="1 3" id="KW-0315">Glutamine amidotransferase</keyword>
<dbReference type="CDD" id="cd01908">
    <property type="entry name" value="YafJ"/>
    <property type="match status" value="1"/>
</dbReference>
<evidence type="ECO:0000259" key="2">
    <source>
        <dbReference type="PROSITE" id="PS51278"/>
    </source>
</evidence>
<dbReference type="InterPro" id="IPR017932">
    <property type="entry name" value="GATase_2_dom"/>
</dbReference>
<dbReference type="Gene3D" id="3.60.20.10">
    <property type="entry name" value="Glutamine Phosphoribosylpyrophosphate, subunit 1, domain 1"/>
    <property type="match status" value="1"/>
</dbReference>
<dbReference type="GO" id="GO:0016740">
    <property type="term" value="F:transferase activity"/>
    <property type="evidence" value="ECO:0007669"/>
    <property type="project" value="UniProtKB-KW"/>
</dbReference>
<dbReference type="PANTHER" id="PTHR43187:SF1">
    <property type="entry name" value="GLUTAMINE AMIDOTRANSFERASE DUG3-RELATED"/>
    <property type="match status" value="1"/>
</dbReference>
<reference evidence="3 4" key="2">
    <citation type="submission" date="2019-09" db="EMBL/GenBank/DDBJ databases">
        <title>Mesorhizobium sp. MaA-C15 isolated from Microcystis aeruginosa.</title>
        <authorList>
            <person name="Jeong S.E."/>
            <person name="Jin H.M."/>
            <person name="Jeon C.O."/>
        </authorList>
    </citation>
    <scope>NUCLEOTIDE SEQUENCE [LARGE SCALE GENOMIC DNA]</scope>
    <source>
        <strain evidence="3 4">MaA-C15</strain>
    </source>
</reference>
<dbReference type="RefSeq" id="WP_148914280.1">
    <property type="nucleotide sequence ID" value="NZ_VSZS01000060.1"/>
</dbReference>
<reference evidence="3 4" key="1">
    <citation type="submission" date="2019-08" db="EMBL/GenBank/DDBJ databases">
        <authorList>
            <person name="Seo Y.L."/>
        </authorList>
    </citation>
    <scope>NUCLEOTIDE SEQUENCE [LARGE SCALE GENOMIC DNA]</scope>
    <source>
        <strain evidence="3 4">MaA-C15</strain>
    </source>
</reference>
<name>A0A5D4H2N4_9HYPH</name>
<keyword evidence="4" id="KW-1185">Reference proteome</keyword>
<protein>
    <submittedName>
        <fullName evidence="3">Class II glutamine amidotransferase</fullName>
    </submittedName>
</protein>
<dbReference type="Pfam" id="PF13230">
    <property type="entry name" value="GATase_4"/>
    <property type="match status" value="1"/>
</dbReference>
<dbReference type="InterPro" id="IPR026869">
    <property type="entry name" value="EgtC-like"/>
</dbReference>
<feature type="domain" description="Glutamine amidotransferase type-2" evidence="2">
    <location>
        <begin position="2"/>
        <end position="248"/>
    </location>
</feature>